<dbReference type="STRING" id="1300348.I602_1592"/>
<organism evidence="2 4">
    <name type="scientific">Polaribacter dokdonensis DSW-5</name>
    <dbReference type="NCBI Taxonomy" id="1300348"/>
    <lineage>
        <taxon>Bacteria</taxon>
        <taxon>Pseudomonadati</taxon>
        <taxon>Bacteroidota</taxon>
        <taxon>Flavobacteriia</taxon>
        <taxon>Flavobacteriales</taxon>
        <taxon>Flavobacteriaceae</taxon>
    </lineage>
</organism>
<accession>A0A0M9CGF4</accession>
<dbReference type="Gene3D" id="2.20.110.10">
    <property type="entry name" value="Histone H3 K4-specific methyltransferase SET7/9 N-terminal domain"/>
    <property type="match status" value="1"/>
</dbReference>
<evidence type="ECO:0000313" key="2">
    <source>
        <dbReference type="EMBL" id="KOY52032.1"/>
    </source>
</evidence>
<dbReference type="EMBL" id="FNUE01000001">
    <property type="protein sequence ID" value="SED97330.1"/>
    <property type="molecule type" value="Genomic_DNA"/>
</dbReference>
<keyword evidence="5" id="KW-1185">Reference proteome</keyword>
<comment type="caution">
    <text evidence="2">The sequence shown here is derived from an EMBL/GenBank/DDBJ whole genome shotgun (WGS) entry which is preliminary data.</text>
</comment>
<dbReference type="SUPFAM" id="SSF82185">
    <property type="entry name" value="Histone H3 K4-specific methyltransferase SET7/9 N-terminal domain"/>
    <property type="match status" value="1"/>
</dbReference>
<feature type="chain" id="PRO_5005833057" description="Nicotinic acid mononucleotide adenyltransferase" evidence="1">
    <location>
        <begin position="20"/>
        <end position="118"/>
    </location>
</feature>
<dbReference type="AlphaFoldDB" id="A0A0M9CGF4"/>
<gene>
    <name evidence="2" type="ORF">I602_1592</name>
    <name evidence="3" type="ORF">SAMN05444353_0175</name>
</gene>
<dbReference type="PATRIC" id="fig|1300348.6.peg.1591"/>
<proteinExistence type="predicted"/>
<name>A0A0M9CGF4_9FLAO</name>
<sequence length="118" mass="13527">MMKKFLAIMIFGLTMAGYAQEQKPTFKAEGDLVKATYYYEDGSIKTQGFFKNKKLTGEWVRFDNKGNKVQLAYYDNGKKVGKWFVWTADSLKEINYESNAIASVNVWKPESKVAVNND</sequence>
<dbReference type="EMBL" id="LGBR01000001">
    <property type="protein sequence ID" value="KOY52032.1"/>
    <property type="molecule type" value="Genomic_DNA"/>
</dbReference>
<reference evidence="2 4" key="1">
    <citation type="submission" date="2015-07" db="EMBL/GenBank/DDBJ databases">
        <title>Genome of Polaribacter dokdonenesis DSW-5, isolated from seawater off Dokdo in Korea.</title>
        <authorList>
            <person name="Yoon K."/>
            <person name="Song J.Y."/>
            <person name="Kim J.F."/>
        </authorList>
    </citation>
    <scope>NUCLEOTIDE SEQUENCE [LARGE SCALE GENOMIC DNA]</scope>
    <source>
        <strain evidence="2 4">DSW-5</strain>
    </source>
</reference>
<evidence type="ECO:0000313" key="3">
    <source>
        <dbReference type="EMBL" id="SED97330.1"/>
    </source>
</evidence>
<feature type="signal peptide" evidence="1">
    <location>
        <begin position="1"/>
        <end position="19"/>
    </location>
</feature>
<evidence type="ECO:0000256" key="1">
    <source>
        <dbReference type="SAM" id="SignalP"/>
    </source>
</evidence>
<evidence type="ECO:0000313" key="4">
    <source>
        <dbReference type="Proteomes" id="UP000037716"/>
    </source>
</evidence>
<evidence type="ECO:0008006" key="6">
    <source>
        <dbReference type="Google" id="ProtNLM"/>
    </source>
</evidence>
<protein>
    <recommendedName>
        <fullName evidence="6">Nicotinic acid mononucleotide adenyltransferase</fullName>
    </recommendedName>
</protein>
<evidence type="ECO:0000313" key="5">
    <source>
        <dbReference type="Proteomes" id="UP000183071"/>
    </source>
</evidence>
<dbReference type="Proteomes" id="UP000037716">
    <property type="component" value="Unassembled WGS sequence"/>
</dbReference>
<dbReference type="Proteomes" id="UP000183071">
    <property type="component" value="Unassembled WGS sequence"/>
</dbReference>
<keyword evidence="1" id="KW-0732">Signal</keyword>
<reference evidence="3 5" key="2">
    <citation type="submission" date="2016-10" db="EMBL/GenBank/DDBJ databases">
        <authorList>
            <person name="Varghese N."/>
            <person name="Submissions S."/>
        </authorList>
    </citation>
    <scope>NUCLEOTIDE SEQUENCE [LARGE SCALE GENOMIC DNA]</scope>
    <source>
        <strain evidence="3 5">DSW-5</strain>
    </source>
</reference>